<protein>
    <submittedName>
        <fullName evidence="2">Uncharacterized protein</fullName>
    </submittedName>
</protein>
<dbReference type="HOGENOM" id="CLU_1906888_0_0_1"/>
<evidence type="ECO:0000313" key="2">
    <source>
        <dbReference type="EMBL" id="KDR69263.1"/>
    </source>
</evidence>
<keyword evidence="1" id="KW-0472">Membrane</keyword>
<reference evidence="3" key="1">
    <citation type="journal article" date="2014" name="Proc. Natl. Acad. Sci. U.S.A.">
        <title>Extensive sampling of basidiomycete genomes demonstrates inadequacy of the white-rot/brown-rot paradigm for wood decay fungi.</title>
        <authorList>
            <person name="Riley R."/>
            <person name="Salamov A.A."/>
            <person name="Brown D.W."/>
            <person name="Nagy L.G."/>
            <person name="Floudas D."/>
            <person name="Held B.W."/>
            <person name="Levasseur A."/>
            <person name="Lombard V."/>
            <person name="Morin E."/>
            <person name="Otillar R."/>
            <person name="Lindquist E.A."/>
            <person name="Sun H."/>
            <person name="LaButti K.M."/>
            <person name="Schmutz J."/>
            <person name="Jabbour D."/>
            <person name="Luo H."/>
            <person name="Baker S.E."/>
            <person name="Pisabarro A.G."/>
            <person name="Walton J.D."/>
            <person name="Blanchette R.A."/>
            <person name="Henrissat B."/>
            <person name="Martin F."/>
            <person name="Cullen D."/>
            <person name="Hibbett D.S."/>
            <person name="Grigoriev I.V."/>
        </authorList>
    </citation>
    <scope>NUCLEOTIDE SEQUENCE [LARGE SCALE GENOMIC DNA]</scope>
    <source>
        <strain evidence="3">CBS 339.88</strain>
    </source>
</reference>
<keyword evidence="1" id="KW-1133">Transmembrane helix</keyword>
<keyword evidence="3" id="KW-1185">Reference proteome</keyword>
<evidence type="ECO:0000256" key="1">
    <source>
        <dbReference type="SAM" id="Phobius"/>
    </source>
</evidence>
<accession>A0A067SR38</accession>
<dbReference type="EMBL" id="KL142403">
    <property type="protein sequence ID" value="KDR69263.1"/>
    <property type="molecule type" value="Genomic_DNA"/>
</dbReference>
<dbReference type="Proteomes" id="UP000027222">
    <property type="component" value="Unassembled WGS sequence"/>
</dbReference>
<organism evidence="2 3">
    <name type="scientific">Galerina marginata (strain CBS 339.88)</name>
    <dbReference type="NCBI Taxonomy" id="685588"/>
    <lineage>
        <taxon>Eukaryota</taxon>
        <taxon>Fungi</taxon>
        <taxon>Dikarya</taxon>
        <taxon>Basidiomycota</taxon>
        <taxon>Agaricomycotina</taxon>
        <taxon>Agaricomycetes</taxon>
        <taxon>Agaricomycetidae</taxon>
        <taxon>Agaricales</taxon>
        <taxon>Agaricineae</taxon>
        <taxon>Strophariaceae</taxon>
        <taxon>Galerina</taxon>
    </lineage>
</organism>
<feature type="transmembrane region" description="Helical" evidence="1">
    <location>
        <begin position="6"/>
        <end position="26"/>
    </location>
</feature>
<dbReference type="AlphaFoldDB" id="A0A067SR38"/>
<name>A0A067SR38_GALM3</name>
<evidence type="ECO:0000313" key="3">
    <source>
        <dbReference type="Proteomes" id="UP000027222"/>
    </source>
</evidence>
<gene>
    <name evidence="2" type="ORF">GALMADRAFT_256098</name>
</gene>
<keyword evidence="1" id="KW-0812">Transmembrane</keyword>
<dbReference type="OrthoDB" id="3045283at2759"/>
<proteinExistence type="predicted"/>
<sequence length="133" mass="15230">MRWSLIVPTFLVVEFALSFVSVALPVPRLSHRLERRALNAKAHSKAYRASAAAHPNLYAFDDHGGVTLKKLPRHKRLPQGQKLLRVPMLDADHIYEHQMLKKNLENNGLRWGLLSHGLQNKAKTILIDQEGWR</sequence>